<dbReference type="Pfam" id="PF02737">
    <property type="entry name" value="3HCDH_N"/>
    <property type="match status" value="1"/>
</dbReference>
<dbReference type="GO" id="GO:0016509">
    <property type="term" value="F:long-chain (3S)-3-hydroxyacyl-CoA dehydrogenase (NAD+) activity"/>
    <property type="evidence" value="ECO:0007669"/>
    <property type="project" value="TreeGrafter"/>
</dbReference>
<dbReference type="PANTHER" id="PTHR43612:SF3">
    <property type="entry name" value="TRIFUNCTIONAL ENZYME SUBUNIT ALPHA, MITOCHONDRIAL"/>
    <property type="match status" value="1"/>
</dbReference>
<evidence type="ECO:0008006" key="13">
    <source>
        <dbReference type="Google" id="ProtNLM"/>
    </source>
</evidence>
<evidence type="ECO:0000313" key="11">
    <source>
        <dbReference type="EnsemblProtists" id="EOD31453"/>
    </source>
</evidence>
<organism evidence="11 12">
    <name type="scientific">Emiliania huxleyi (strain CCMP1516)</name>
    <dbReference type="NCBI Taxonomy" id="280463"/>
    <lineage>
        <taxon>Eukaryota</taxon>
        <taxon>Haptista</taxon>
        <taxon>Haptophyta</taxon>
        <taxon>Prymnesiophyceae</taxon>
        <taxon>Isochrysidales</taxon>
        <taxon>Noelaerhabdaceae</taxon>
        <taxon>Emiliania</taxon>
    </lineage>
</organism>
<evidence type="ECO:0000256" key="4">
    <source>
        <dbReference type="ARBA" id="ARBA00023002"/>
    </source>
</evidence>
<keyword evidence="5" id="KW-0520">NAD</keyword>
<name>A0A0D3K6R8_EMIH1</name>
<keyword evidence="12" id="KW-1185">Reference proteome</keyword>
<dbReference type="Gene3D" id="3.90.226.10">
    <property type="entry name" value="2-enoyl-CoA Hydratase, Chain A, domain 1"/>
    <property type="match status" value="2"/>
</dbReference>
<dbReference type="InterPro" id="IPR006176">
    <property type="entry name" value="3-OHacyl-CoA_DH_NAD-bd"/>
</dbReference>
<dbReference type="OMA" id="DPLFWKP"/>
<feature type="domain" description="3-hydroxyacyl-CoA dehydrogenase NAD binding" evidence="10">
    <location>
        <begin position="282"/>
        <end position="466"/>
    </location>
</feature>
<dbReference type="SUPFAM" id="SSF52096">
    <property type="entry name" value="ClpP/crotonase"/>
    <property type="match status" value="1"/>
</dbReference>
<evidence type="ECO:0000313" key="12">
    <source>
        <dbReference type="Proteomes" id="UP000013827"/>
    </source>
</evidence>
<dbReference type="SUPFAM" id="SSF51735">
    <property type="entry name" value="NAD(P)-binding Rossmann-fold domains"/>
    <property type="match status" value="1"/>
</dbReference>
<keyword evidence="6" id="KW-0443">Lipid metabolism</keyword>
<dbReference type="PANTHER" id="PTHR43612">
    <property type="entry name" value="TRIFUNCTIONAL ENZYME SUBUNIT ALPHA"/>
    <property type="match status" value="1"/>
</dbReference>
<evidence type="ECO:0000256" key="6">
    <source>
        <dbReference type="ARBA" id="ARBA00023098"/>
    </source>
</evidence>
<evidence type="ECO:0000256" key="3">
    <source>
        <dbReference type="ARBA" id="ARBA00022832"/>
    </source>
</evidence>
<comment type="pathway">
    <text evidence="1">Lipid metabolism; fatty acid beta-oxidation.</text>
</comment>
<evidence type="ECO:0000256" key="1">
    <source>
        <dbReference type="ARBA" id="ARBA00005005"/>
    </source>
</evidence>
<dbReference type="InterPro" id="IPR001753">
    <property type="entry name" value="Enoyl-CoA_hydra/iso"/>
</dbReference>
<evidence type="ECO:0000256" key="8">
    <source>
        <dbReference type="ARBA" id="ARBA00023268"/>
    </source>
</evidence>
<dbReference type="CDD" id="cd06558">
    <property type="entry name" value="crotonase-like"/>
    <property type="match status" value="1"/>
</dbReference>
<dbReference type="GO" id="GO:0070403">
    <property type="term" value="F:NAD+ binding"/>
    <property type="evidence" value="ECO:0007669"/>
    <property type="project" value="InterPro"/>
</dbReference>
<dbReference type="Pfam" id="PF00378">
    <property type="entry name" value="ECH_1"/>
    <property type="match status" value="1"/>
</dbReference>
<dbReference type="FunFam" id="3.40.50.720:FF:000009">
    <property type="entry name" value="Fatty oxidation complex, alpha subunit"/>
    <property type="match status" value="1"/>
</dbReference>
<dbReference type="InterPro" id="IPR006108">
    <property type="entry name" value="3HC_DH_C"/>
</dbReference>
<dbReference type="HOGENOM" id="CLU_009834_16_2_1"/>
<keyword evidence="7" id="KW-0456">Lyase</keyword>
<reference evidence="11" key="2">
    <citation type="submission" date="2024-10" db="UniProtKB">
        <authorList>
            <consortium name="EnsemblProtists"/>
        </authorList>
    </citation>
    <scope>IDENTIFICATION</scope>
</reference>
<dbReference type="GeneID" id="17276726"/>
<dbReference type="InterPro" id="IPR008927">
    <property type="entry name" value="6-PGluconate_DH-like_C_sf"/>
</dbReference>
<dbReference type="GO" id="GO:0016507">
    <property type="term" value="C:mitochondrial fatty acid beta-oxidation multienzyme complex"/>
    <property type="evidence" value="ECO:0007669"/>
    <property type="project" value="TreeGrafter"/>
</dbReference>
<dbReference type="Gene3D" id="3.40.50.720">
    <property type="entry name" value="NAD(P)-binding Rossmann-like Domain"/>
    <property type="match status" value="1"/>
</dbReference>
<keyword evidence="8" id="KW-0511">Multifunctional enzyme</keyword>
<evidence type="ECO:0000259" key="10">
    <source>
        <dbReference type="Pfam" id="PF02737"/>
    </source>
</evidence>
<dbReference type="STRING" id="2903.R1D7Q1"/>
<dbReference type="eggNOG" id="KOG1683">
    <property type="taxonomic scope" value="Eukaryota"/>
</dbReference>
<dbReference type="Gene3D" id="1.10.1040.50">
    <property type="match status" value="1"/>
</dbReference>
<keyword evidence="3" id="KW-0276">Fatty acid metabolism</keyword>
<comment type="similarity">
    <text evidence="2">In the central section; belongs to the 3-hydroxyacyl-CoA dehydrogenase family.</text>
</comment>
<dbReference type="SUPFAM" id="SSF48179">
    <property type="entry name" value="6-phosphogluconate dehydrogenase C-terminal domain-like"/>
    <property type="match status" value="2"/>
</dbReference>
<evidence type="ECO:0000256" key="2">
    <source>
        <dbReference type="ARBA" id="ARBA00007005"/>
    </source>
</evidence>
<dbReference type="PaxDb" id="2903-EOD31453"/>
<reference evidence="12" key="1">
    <citation type="journal article" date="2013" name="Nature">
        <title>Pan genome of the phytoplankton Emiliania underpins its global distribution.</title>
        <authorList>
            <person name="Read B.A."/>
            <person name="Kegel J."/>
            <person name="Klute M.J."/>
            <person name="Kuo A."/>
            <person name="Lefebvre S.C."/>
            <person name="Maumus F."/>
            <person name="Mayer C."/>
            <person name="Miller J."/>
            <person name="Monier A."/>
            <person name="Salamov A."/>
            <person name="Young J."/>
            <person name="Aguilar M."/>
            <person name="Claverie J.M."/>
            <person name="Frickenhaus S."/>
            <person name="Gonzalez K."/>
            <person name="Herman E.K."/>
            <person name="Lin Y.C."/>
            <person name="Napier J."/>
            <person name="Ogata H."/>
            <person name="Sarno A.F."/>
            <person name="Shmutz J."/>
            <person name="Schroeder D."/>
            <person name="de Vargas C."/>
            <person name="Verret F."/>
            <person name="von Dassow P."/>
            <person name="Valentin K."/>
            <person name="Van de Peer Y."/>
            <person name="Wheeler G."/>
            <person name="Dacks J.B."/>
            <person name="Delwiche C.F."/>
            <person name="Dyhrman S.T."/>
            <person name="Glockner G."/>
            <person name="John U."/>
            <person name="Richards T."/>
            <person name="Worden A.Z."/>
            <person name="Zhang X."/>
            <person name="Grigoriev I.V."/>
            <person name="Allen A.E."/>
            <person name="Bidle K."/>
            <person name="Borodovsky M."/>
            <person name="Bowler C."/>
            <person name="Brownlee C."/>
            <person name="Cock J.M."/>
            <person name="Elias M."/>
            <person name="Gladyshev V.N."/>
            <person name="Groth M."/>
            <person name="Guda C."/>
            <person name="Hadaegh A."/>
            <person name="Iglesias-Rodriguez M.D."/>
            <person name="Jenkins J."/>
            <person name="Jones B.M."/>
            <person name="Lawson T."/>
            <person name="Leese F."/>
            <person name="Lindquist E."/>
            <person name="Lobanov A."/>
            <person name="Lomsadze A."/>
            <person name="Malik S.B."/>
            <person name="Marsh M.E."/>
            <person name="Mackinder L."/>
            <person name="Mock T."/>
            <person name="Mueller-Roeber B."/>
            <person name="Pagarete A."/>
            <person name="Parker M."/>
            <person name="Probert I."/>
            <person name="Quesneville H."/>
            <person name="Raines C."/>
            <person name="Rensing S.A."/>
            <person name="Riano-Pachon D.M."/>
            <person name="Richier S."/>
            <person name="Rokitta S."/>
            <person name="Shiraiwa Y."/>
            <person name="Soanes D.M."/>
            <person name="van der Giezen M."/>
            <person name="Wahlund T.M."/>
            <person name="Williams B."/>
            <person name="Wilson W."/>
            <person name="Wolfe G."/>
            <person name="Wurch L.L."/>
        </authorList>
    </citation>
    <scope>NUCLEOTIDE SEQUENCE</scope>
</reference>
<dbReference type="InterPro" id="IPR050136">
    <property type="entry name" value="FA_oxidation_alpha_subunit"/>
</dbReference>
<protein>
    <recommendedName>
        <fullName evidence="13">Enoyl-CoA hydratase</fullName>
    </recommendedName>
</protein>
<dbReference type="RefSeq" id="XP_005783882.1">
    <property type="nucleotide sequence ID" value="XM_005783825.1"/>
</dbReference>
<dbReference type="UniPathway" id="UPA00659"/>
<dbReference type="AlphaFoldDB" id="A0A0D3K6R8"/>
<feature type="domain" description="3-hydroxyacyl-CoA dehydrogenase C-terminal" evidence="9">
    <location>
        <begin position="605"/>
        <end position="688"/>
    </location>
</feature>
<dbReference type="InterPro" id="IPR029045">
    <property type="entry name" value="ClpP/crotonase-like_dom_sf"/>
</dbReference>
<feature type="domain" description="3-hydroxyacyl-CoA dehydrogenase C-terminal" evidence="9">
    <location>
        <begin position="468"/>
        <end position="568"/>
    </location>
</feature>
<accession>A0A0D3K6R8</accession>
<dbReference type="GO" id="GO:0006635">
    <property type="term" value="P:fatty acid beta-oxidation"/>
    <property type="evidence" value="ECO:0007669"/>
    <property type="project" value="UniProtKB-ARBA"/>
</dbReference>
<dbReference type="Proteomes" id="UP000013827">
    <property type="component" value="Unassembled WGS sequence"/>
</dbReference>
<dbReference type="Pfam" id="PF00725">
    <property type="entry name" value="3HCDH"/>
    <property type="match status" value="2"/>
</dbReference>
<keyword evidence="4" id="KW-0560">Oxidoreductase</keyword>
<dbReference type="InterPro" id="IPR036291">
    <property type="entry name" value="NAD(P)-bd_dom_sf"/>
</dbReference>
<dbReference type="GO" id="GO:0004300">
    <property type="term" value="F:enoyl-CoA hydratase activity"/>
    <property type="evidence" value="ECO:0007669"/>
    <property type="project" value="TreeGrafter"/>
</dbReference>
<evidence type="ECO:0000259" key="9">
    <source>
        <dbReference type="Pfam" id="PF00725"/>
    </source>
</evidence>
<evidence type="ECO:0000256" key="5">
    <source>
        <dbReference type="ARBA" id="ARBA00023027"/>
    </source>
</evidence>
<dbReference type="KEGG" id="ehx:EMIHUDRAFT_442209"/>
<dbReference type="EnsemblProtists" id="EOD31453">
    <property type="protein sequence ID" value="EOD31453"/>
    <property type="gene ID" value="EMIHUDRAFT_442209"/>
</dbReference>
<evidence type="ECO:0000256" key="7">
    <source>
        <dbReference type="ARBA" id="ARBA00023239"/>
    </source>
</evidence>
<sequence length="700" mass="74513">MQSALKLARRPAAALSRRGVRNAGSLTMDVHPSGVALIKIDCPNAKQNTMSKELLEEFEEITSRIEKDAAVKAVVLMSSKPGSFVAGADIKQIAALGDAPPEVLAEASGMGQAALDKLESMQKSKPWVAAIDGPALGGGLEIALACSHRVATSSPKTILGLPEAAIATALDAASGKTKPRQRKLGWMDWFLEKTPPGRKLLFDQATKAMLKQTKGNYPAPPAILECAKAGLEAGHTAGSTVERQLFGKLAATSESAALRGIFFGATAAKKNPFGKPDKKVETIGVLGAGLMGAGIAEVSIGKNLRVLMKDKDQAGLSRGEDMILKSLGAKLKKKRLTTYTHDAQASRLVGLTDGSPAWKKHFAGADMVIEAVFEEMSVKHKVVREMEAIVGPHCIIASNTSTLPIGEIASVAQRPENIVGMHYFSPVPKMPLLEVITHDKTAPAVAAAAVEVGIQQGKTVIAVKDVPGFYVNRCLGPFLTEAMALTQQGADPLAINSALLDFGMPVGGVTLCDEVGIDVSRHVVNNLIGDQAKGYLGVRMEGADLRMLDRFVEEGLLGRKAGRGFFDYSDPKAKKKPINKDALAILKEFRDPAKDASQLSKEQLVERMMMRFIVEALYCLQDGVIRNARDGDVAAVMGIGFPPFRGGPFMYIDKLGADHVVSRLKALEAEHGAQYAPPEILLKHAKDGTPFISSAPEPEA</sequence>
<proteinExistence type="inferred from homology"/>